<organism evidence="2 3">
    <name type="scientific">Methylobacterium iners</name>
    <dbReference type="NCBI Taxonomy" id="418707"/>
    <lineage>
        <taxon>Bacteria</taxon>
        <taxon>Pseudomonadati</taxon>
        <taxon>Pseudomonadota</taxon>
        <taxon>Alphaproteobacteria</taxon>
        <taxon>Hyphomicrobiales</taxon>
        <taxon>Methylobacteriaceae</taxon>
        <taxon>Methylobacterium</taxon>
    </lineage>
</organism>
<evidence type="ECO:0000313" key="3">
    <source>
        <dbReference type="Proteomes" id="UP001055125"/>
    </source>
</evidence>
<evidence type="ECO:0008006" key="4">
    <source>
        <dbReference type="Google" id="ProtNLM"/>
    </source>
</evidence>
<evidence type="ECO:0000256" key="1">
    <source>
        <dbReference type="SAM" id="MobiDB-lite"/>
    </source>
</evidence>
<dbReference type="Pfam" id="PF05069">
    <property type="entry name" value="Phage_tail_S"/>
    <property type="match status" value="1"/>
</dbReference>
<proteinExistence type="predicted"/>
<gene>
    <name evidence="2" type="ORF">OCOJLMKI_0528</name>
</gene>
<feature type="compositionally biased region" description="Basic and acidic residues" evidence="1">
    <location>
        <begin position="44"/>
        <end position="53"/>
    </location>
</feature>
<evidence type="ECO:0000313" key="2">
    <source>
        <dbReference type="EMBL" id="GJD93335.1"/>
    </source>
</evidence>
<protein>
    <recommendedName>
        <fullName evidence="4">Virion morphogenesis protein</fullName>
    </recommendedName>
</protein>
<accession>A0ABQ4RRD1</accession>
<feature type="region of interest" description="Disordered" evidence="1">
    <location>
        <begin position="44"/>
        <end position="64"/>
    </location>
</feature>
<dbReference type="Proteomes" id="UP001055125">
    <property type="component" value="Unassembled WGS sequence"/>
</dbReference>
<dbReference type="EMBL" id="BPQP01000007">
    <property type="protein sequence ID" value="GJD93335.1"/>
    <property type="molecule type" value="Genomic_DNA"/>
</dbReference>
<keyword evidence="3" id="KW-1185">Reference proteome</keyword>
<sequence length="159" mass="17076">MSGVSLTLDVRDLAAANALIGRFAALDEGALLTTIGGIGEMQTRRRIESEKTSPDGAPWPANREGTSILMRTGEHLRDSIAFEVGASQVTWGSSWEYAHVHQDGAVITAKGKGLSFVSGGRRRFAKRVTIPARPFVGLSTANGREIEDVVTDWLGRLAQ</sequence>
<name>A0ABQ4RRD1_9HYPH</name>
<reference evidence="2" key="1">
    <citation type="journal article" date="2021" name="Front. Microbiol.">
        <title>Comprehensive Comparative Genomics and Phenotyping of Methylobacterium Species.</title>
        <authorList>
            <person name="Alessa O."/>
            <person name="Ogura Y."/>
            <person name="Fujitani Y."/>
            <person name="Takami H."/>
            <person name="Hayashi T."/>
            <person name="Sahin N."/>
            <person name="Tani A."/>
        </authorList>
    </citation>
    <scope>NUCLEOTIDE SEQUENCE</scope>
    <source>
        <strain evidence="2">DSM 19015</strain>
    </source>
</reference>
<reference evidence="2" key="2">
    <citation type="submission" date="2021-08" db="EMBL/GenBank/DDBJ databases">
        <authorList>
            <person name="Tani A."/>
            <person name="Ola A."/>
            <person name="Ogura Y."/>
            <person name="Katsura K."/>
            <person name="Hayashi T."/>
        </authorList>
    </citation>
    <scope>NUCLEOTIDE SEQUENCE</scope>
    <source>
        <strain evidence="2">DSM 19015</strain>
    </source>
</reference>
<dbReference type="RefSeq" id="WP_238242544.1">
    <property type="nucleotide sequence ID" value="NZ_BPQP01000007.1"/>
</dbReference>
<comment type="caution">
    <text evidence="2">The sequence shown here is derived from an EMBL/GenBank/DDBJ whole genome shotgun (WGS) entry which is preliminary data.</text>
</comment>
<dbReference type="InterPro" id="IPR006522">
    <property type="entry name" value="Phage_virion_morphogenesis"/>
</dbReference>